<protein>
    <submittedName>
        <fullName evidence="7">RND family efflux transporter MFP subunit</fullName>
    </submittedName>
</protein>
<dbReference type="Gene3D" id="1.10.287.470">
    <property type="entry name" value="Helix hairpin bin"/>
    <property type="match status" value="2"/>
</dbReference>
<keyword evidence="2" id="KW-0175">Coiled coil</keyword>
<dbReference type="InterPro" id="IPR058637">
    <property type="entry name" value="YknX-like_C"/>
</dbReference>
<dbReference type="PROSITE" id="PS51257">
    <property type="entry name" value="PROKAR_LIPOPROTEIN"/>
    <property type="match status" value="1"/>
</dbReference>
<organism evidence="7 8">
    <name type="scientific">Sporosarcina limicola</name>
    <dbReference type="NCBI Taxonomy" id="34101"/>
    <lineage>
        <taxon>Bacteria</taxon>
        <taxon>Bacillati</taxon>
        <taxon>Bacillota</taxon>
        <taxon>Bacilli</taxon>
        <taxon>Bacillales</taxon>
        <taxon>Caryophanaceae</taxon>
        <taxon>Sporosarcina</taxon>
    </lineage>
</organism>
<feature type="signal peptide" evidence="4">
    <location>
        <begin position="1"/>
        <end position="20"/>
    </location>
</feature>
<evidence type="ECO:0000256" key="4">
    <source>
        <dbReference type="SAM" id="SignalP"/>
    </source>
</evidence>
<dbReference type="AlphaFoldDB" id="A0A927R3W9"/>
<dbReference type="PANTHER" id="PTHR30469">
    <property type="entry name" value="MULTIDRUG RESISTANCE PROTEIN MDTA"/>
    <property type="match status" value="1"/>
</dbReference>
<dbReference type="GO" id="GO:0015562">
    <property type="term" value="F:efflux transmembrane transporter activity"/>
    <property type="evidence" value="ECO:0007669"/>
    <property type="project" value="TreeGrafter"/>
</dbReference>
<evidence type="ECO:0000313" key="7">
    <source>
        <dbReference type="EMBL" id="MBE1554223.1"/>
    </source>
</evidence>
<evidence type="ECO:0000256" key="1">
    <source>
        <dbReference type="ARBA" id="ARBA00009477"/>
    </source>
</evidence>
<evidence type="ECO:0000313" key="8">
    <source>
        <dbReference type="Proteomes" id="UP000658225"/>
    </source>
</evidence>
<name>A0A927R3W9_9BACL</name>
<dbReference type="Gene3D" id="2.40.420.20">
    <property type="match status" value="1"/>
</dbReference>
<feature type="region of interest" description="Disordered" evidence="3">
    <location>
        <begin position="490"/>
        <end position="522"/>
    </location>
</feature>
<feature type="chain" id="PRO_5039488390" evidence="4">
    <location>
        <begin position="21"/>
        <end position="522"/>
    </location>
</feature>
<dbReference type="Pfam" id="PF25973">
    <property type="entry name" value="BSH_CzcB"/>
    <property type="match status" value="1"/>
</dbReference>
<accession>A0A927R3W9</accession>
<reference evidence="7" key="1">
    <citation type="submission" date="2020-10" db="EMBL/GenBank/DDBJ databases">
        <title>Genomic Encyclopedia of Type Strains, Phase IV (KMG-IV): sequencing the most valuable type-strain genomes for metagenomic binning, comparative biology and taxonomic classification.</title>
        <authorList>
            <person name="Goeker M."/>
        </authorList>
    </citation>
    <scope>NUCLEOTIDE SEQUENCE</scope>
    <source>
        <strain evidence="7">DSM 13886</strain>
    </source>
</reference>
<dbReference type="Gene3D" id="2.40.50.100">
    <property type="match status" value="2"/>
</dbReference>
<evidence type="ECO:0000256" key="3">
    <source>
        <dbReference type="SAM" id="MobiDB-lite"/>
    </source>
</evidence>
<dbReference type="InterPro" id="IPR058647">
    <property type="entry name" value="BSH_CzcB-like"/>
</dbReference>
<comment type="caution">
    <text evidence="7">The sequence shown here is derived from an EMBL/GenBank/DDBJ whole genome shotgun (WGS) entry which is preliminary data.</text>
</comment>
<dbReference type="InterPro" id="IPR006143">
    <property type="entry name" value="RND_pump_MFP"/>
</dbReference>
<feature type="coiled-coil region" evidence="2">
    <location>
        <begin position="262"/>
        <end position="296"/>
    </location>
</feature>
<dbReference type="SUPFAM" id="SSF111369">
    <property type="entry name" value="HlyD-like secretion proteins"/>
    <property type="match status" value="2"/>
</dbReference>
<keyword evidence="4" id="KW-0732">Signal</keyword>
<proteinExistence type="inferred from homology"/>
<dbReference type="NCBIfam" id="TIGR01730">
    <property type="entry name" value="RND_mfp"/>
    <property type="match status" value="1"/>
</dbReference>
<evidence type="ECO:0000259" key="5">
    <source>
        <dbReference type="Pfam" id="PF25973"/>
    </source>
</evidence>
<keyword evidence="8" id="KW-1185">Reference proteome</keyword>
<evidence type="ECO:0000259" key="6">
    <source>
        <dbReference type="Pfam" id="PF25989"/>
    </source>
</evidence>
<gene>
    <name evidence="7" type="ORF">H4683_001298</name>
</gene>
<dbReference type="PANTHER" id="PTHR30469:SF15">
    <property type="entry name" value="HLYD FAMILY OF SECRETION PROTEINS"/>
    <property type="match status" value="1"/>
</dbReference>
<dbReference type="RefSeq" id="WP_192598020.1">
    <property type="nucleotide sequence ID" value="NZ_JADBEL010000005.1"/>
</dbReference>
<dbReference type="GO" id="GO:1990281">
    <property type="term" value="C:efflux pump complex"/>
    <property type="evidence" value="ECO:0007669"/>
    <property type="project" value="TreeGrafter"/>
</dbReference>
<dbReference type="Proteomes" id="UP000658225">
    <property type="component" value="Unassembled WGS sequence"/>
</dbReference>
<dbReference type="Pfam" id="PF25989">
    <property type="entry name" value="YknX_C"/>
    <property type="match status" value="1"/>
</dbReference>
<feature type="domain" description="CzcB-like barrel-sandwich hybrid" evidence="5">
    <location>
        <begin position="71"/>
        <end position="329"/>
    </location>
</feature>
<sequence length="522" mass="58008">MRIYTILISMMILLTGVLTGCNSTNSTEEMDELSLPQPEKKVIVETEVIKQGDLYSEKRLSGQVISIEESDVYANIGGRVTKMVFKEGQVVEKGQVIAQLDSEEQETAINQANDAVDQAQIPIDQAIQQLQNAETGKLQATKRHEQVKLAFARLEEKYSKSQKLQVESIEDTPQKIDLAELKSQWDSAIKNVEKSTRLYEKEIIPRKEVEQAQSQEESARRTYEKGLLTAKEALLTAKESSKEIEGTIENDKISLMISEMELKQSDAAIEQAKITLAQAKHAAQQVSKTAAKAKSKLSESVIRAPFTGVVKKIHIREGGYIAQQAPIVTMFNHQKLKVVASVYPSQKKDFSKGQKLQILDVNGEVNDEGEIVHISPYVDEKGFFQIEASIKGNQTNFIVGEYRELLVETIADKNQLLIPTKAITENDGDAFIYVIKDSKAVYKEVEVLQMQAEWTSVKVNSKPGEEVAVKGMVLLSDGLDVQVLGKNKPVEKELKKEKEPVASPSEKDGKVASPSEKDGESK</sequence>
<evidence type="ECO:0000256" key="2">
    <source>
        <dbReference type="SAM" id="Coils"/>
    </source>
</evidence>
<comment type="similarity">
    <text evidence="1">Belongs to the membrane fusion protein (MFP) (TC 8.A.1) family.</text>
</comment>
<feature type="domain" description="YknX-like C-terminal permuted SH3-like" evidence="6">
    <location>
        <begin position="417"/>
        <end position="483"/>
    </location>
</feature>
<dbReference type="EMBL" id="JADBEL010000005">
    <property type="protein sequence ID" value="MBE1554223.1"/>
    <property type="molecule type" value="Genomic_DNA"/>
</dbReference>
<dbReference type="Gene3D" id="2.40.30.170">
    <property type="match status" value="1"/>
</dbReference>